<keyword evidence="7 14" id="KW-0805">Transcription regulation</keyword>
<dbReference type="FunFam" id="2.20.25.10:FF:000001">
    <property type="entry name" value="Probable Transcription elongation factor S-II"/>
    <property type="match status" value="1"/>
</dbReference>
<dbReference type="InterPro" id="IPR001222">
    <property type="entry name" value="Znf_TFIIS"/>
</dbReference>
<dbReference type="PROSITE" id="PS51319">
    <property type="entry name" value="TFIIS_N"/>
    <property type="match status" value="1"/>
</dbReference>
<evidence type="ECO:0000256" key="10">
    <source>
        <dbReference type="ARBA" id="ARBA00023242"/>
    </source>
</evidence>
<dbReference type="InterPro" id="IPR003618">
    <property type="entry name" value="TFIIS_cen_dom"/>
</dbReference>
<evidence type="ECO:0000256" key="14">
    <source>
        <dbReference type="RuleBase" id="RU368078"/>
    </source>
</evidence>
<keyword evidence="8 14" id="KW-0238">DNA-binding</keyword>
<dbReference type="InterPro" id="IPR017923">
    <property type="entry name" value="TFIIS_N"/>
</dbReference>
<dbReference type="AlphaFoldDB" id="A0AAD5L7E8"/>
<dbReference type="PROSITE" id="PS51133">
    <property type="entry name" value="ZF_TFIIS_2"/>
    <property type="match status" value="1"/>
</dbReference>
<evidence type="ECO:0000256" key="11">
    <source>
        <dbReference type="ARBA" id="ARBA00025408"/>
    </source>
</evidence>
<feature type="domain" description="TFIIS-type" evidence="16">
    <location>
        <begin position="259"/>
        <end position="299"/>
    </location>
</feature>
<dbReference type="EMBL" id="WJBH02000010">
    <property type="protein sequence ID" value="KAI9552438.1"/>
    <property type="molecule type" value="Genomic_DNA"/>
</dbReference>
<dbReference type="Gene3D" id="1.20.930.10">
    <property type="entry name" value="Conserved domain common to transcription factors TFIIS, elongin A, CRSP70"/>
    <property type="match status" value="1"/>
</dbReference>
<dbReference type="SUPFAM" id="SSF46942">
    <property type="entry name" value="Elongation factor TFIIS domain 2"/>
    <property type="match status" value="1"/>
</dbReference>
<feature type="compositionally biased region" description="Basic and acidic residues" evidence="15">
    <location>
        <begin position="88"/>
        <end position="105"/>
    </location>
</feature>
<dbReference type="FunFam" id="1.20.930.10:FF:000002">
    <property type="entry name" value="Transcription elongation factor A (SII), 1"/>
    <property type="match status" value="1"/>
</dbReference>
<dbReference type="CDD" id="cd00183">
    <property type="entry name" value="TFIIS_I"/>
    <property type="match status" value="1"/>
</dbReference>
<feature type="region of interest" description="Disordered" evidence="15">
    <location>
        <begin position="83"/>
        <end position="136"/>
    </location>
</feature>
<accession>A0AAD5L7E8</accession>
<dbReference type="SUPFAM" id="SSF57783">
    <property type="entry name" value="Zinc beta-ribbon"/>
    <property type="match status" value="1"/>
</dbReference>
<keyword evidence="20" id="KW-1185">Reference proteome</keyword>
<dbReference type="SUPFAM" id="SSF47676">
    <property type="entry name" value="Conserved domain common to transcription factors TFIIS, elongin A, CRSP70"/>
    <property type="match status" value="1"/>
</dbReference>
<name>A0AAD5L7E8_9CRUS</name>
<dbReference type="InterPro" id="IPR035100">
    <property type="entry name" value="TF_IIS-typ"/>
</dbReference>
<keyword evidence="5 12" id="KW-0863">Zinc-finger</keyword>
<dbReference type="SMART" id="SM00510">
    <property type="entry name" value="TFS2M"/>
    <property type="match status" value="1"/>
</dbReference>
<dbReference type="InterPro" id="IPR035441">
    <property type="entry name" value="TFIIS/LEDGF_dom_sf"/>
</dbReference>
<dbReference type="InterPro" id="IPR036575">
    <property type="entry name" value="TFIIS_cen_dom_sf"/>
</dbReference>
<dbReference type="PROSITE" id="PS51321">
    <property type="entry name" value="TFIIS_CENTRAL"/>
    <property type="match status" value="1"/>
</dbReference>
<dbReference type="InterPro" id="IPR006289">
    <property type="entry name" value="TFSII"/>
</dbReference>
<gene>
    <name evidence="19" type="ORF">GHT06_022804</name>
</gene>
<dbReference type="GO" id="GO:0005634">
    <property type="term" value="C:nucleus"/>
    <property type="evidence" value="ECO:0007669"/>
    <property type="project" value="UniProtKB-SubCell"/>
</dbReference>
<dbReference type="InterPro" id="IPR003617">
    <property type="entry name" value="TFIIS/CRSP70_N_sub"/>
</dbReference>
<evidence type="ECO:0000256" key="2">
    <source>
        <dbReference type="ARBA" id="ARBA00009647"/>
    </source>
</evidence>
<dbReference type="SMART" id="SM00509">
    <property type="entry name" value="TFS2N"/>
    <property type="match status" value="1"/>
</dbReference>
<dbReference type="PIRSF" id="PIRSF006704">
    <property type="entry name" value="TF_IIS"/>
    <property type="match status" value="1"/>
</dbReference>
<dbReference type="GO" id="GO:0003677">
    <property type="term" value="F:DNA binding"/>
    <property type="evidence" value="ECO:0007669"/>
    <property type="project" value="UniProtKB-KW"/>
</dbReference>
<evidence type="ECO:0000256" key="12">
    <source>
        <dbReference type="PROSITE-ProRule" id="PRU00472"/>
    </source>
</evidence>
<proteinExistence type="inferred from homology"/>
<dbReference type="Gene3D" id="2.20.25.10">
    <property type="match status" value="1"/>
</dbReference>
<dbReference type="Pfam" id="PF08711">
    <property type="entry name" value="Med26"/>
    <property type="match status" value="1"/>
</dbReference>
<evidence type="ECO:0000259" key="16">
    <source>
        <dbReference type="PROSITE" id="PS51133"/>
    </source>
</evidence>
<protein>
    <recommendedName>
        <fullName evidence="14">Transcription elongation factor</fullName>
    </recommendedName>
</protein>
<keyword evidence="3" id="KW-0597">Phosphoprotein</keyword>
<dbReference type="Pfam" id="PF07500">
    <property type="entry name" value="TFIIS_M"/>
    <property type="match status" value="1"/>
</dbReference>
<keyword evidence="6 14" id="KW-0862">Zinc</keyword>
<reference evidence="19 20" key="1">
    <citation type="submission" date="2022-05" db="EMBL/GenBank/DDBJ databases">
        <title>A multi-omics perspective on studying reproductive biology in Daphnia sinensis.</title>
        <authorList>
            <person name="Jia J."/>
        </authorList>
    </citation>
    <scope>NUCLEOTIDE SEQUENCE [LARGE SCALE GENOMIC DNA]</scope>
    <source>
        <strain evidence="19 20">WSL</strain>
    </source>
</reference>
<keyword evidence="9 14" id="KW-0804">Transcription</keyword>
<feature type="domain" description="TFIIS central" evidence="18">
    <location>
        <begin position="140"/>
        <end position="256"/>
    </location>
</feature>
<keyword evidence="10 13" id="KW-0539">Nucleus</keyword>
<evidence type="ECO:0000256" key="5">
    <source>
        <dbReference type="ARBA" id="ARBA00022771"/>
    </source>
</evidence>
<keyword evidence="4 14" id="KW-0479">Metal-binding</keyword>
<comment type="function">
    <text evidence="11">Necessary for efficient RNA polymerase II transcription elongation past template-encoded arresting sites. The arresting sites in DNA have the property of trapping a certain fraction of elongating RNA polymerases that pass through, resulting in locked ternary complexes. Cleavage of the nascent transcript by S-II allows the resumption of elongation from the new 3'-terminus.</text>
</comment>
<sequence length="301" mass="33660">MDCEKDVLRIQKKLDKIVKEELGQDEALDYLKALKDLPINLAVLTSTRIGMTVNAIRKKSENDEVNNLTKALIKKWKKLLPGSATPKEGVKEEGKTSDKAKEPPKESQTPVKESTKDKKGSSSNVQSSFPALPTTTTDSVRLKCREMLCAAIRGDGVAVDGGGDPEYLAQMLEECIFKEFKNTDMKYKNRVRSRVSNLKDTRNPNLRLNFLCGQVSPARLSNMTSEEMASDEMKNIRQKFTKESINDAQLATVQGTQTDLLKCGKCGQRNCTYNQVQTRSADEPMTTFVLCNACGNRWKFC</sequence>
<evidence type="ECO:0000256" key="4">
    <source>
        <dbReference type="ARBA" id="ARBA00022723"/>
    </source>
</evidence>
<evidence type="ECO:0000256" key="15">
    <source>
        <dbReference type="SAM" id="MobiDB-lite"/>
    </source>
</evidence>
<dbReference type="Pfam" id="PF01096">
    <property type="entry name" value="Zn_ribbon_TFIIS"/>
    <property type="match status" value="1"/>
</dbReference>
<feature type="domain" description="TFIIS N-terminal" evidence="17">
    <location>
        <begin position="5"/>
        <end position="83"/>
    </location>
</feature>
<evidence type="ECO:0000259" key="18">
    <source>
        <dbReference type="PROSITE" id="PS51321"/>
    </source>
</evidence>
<comment type="caution">
    <text evidence="19">The sequence shown here is derived from an EMBL/GenBank/DDBJ whole genome shotgun (WGS) entry which is preliminary data.</text>
</comment>
<dbReference type="CDD" id="cd13749">
    <property type="entry name" value="Zn-ribbon_TFIIS"/>
    <property type="match status" value="1"/>
</dbReference>
<evidence type="ECO:0000256" key="13">
    <source>
        <dbReference type="PROSITE-ProRule" id="PRU00649"/>
    </source>
</evidence>
<dbReference type="PANTHER" id="PTHR11477:SF0">
    <property type="entry name" value="IP08861P-RELATED"/>
    <property type="match status" value="1"/>
</dbReference>
<dbReference type="GO" id="GO:0008270">
    <property type="term" value="F:zinc ion binding"/>
    <property type="evidence" value="ECO:0007669"/>
    <property type="project" value="UniProtKB-UniRule"/>
</dbReference>
<dbReference type="PROSITE" id="PS00466">
    <property type="entry name" value="ZF_TFIIS_1"/>
    <property type="match status" value="1"/>
</dbReference>
<comment type="subcellular location">
    <subcellularLocation>
        <location evidence="1 13 14">Nucleus</location>
    </subcellularLocation>
</comment>
<organism evidence="19 20">
    <name type="scientific">Daphnia sinensis</name>
    <dbReference type="NCBI Taxonomy" id="1820382"/>
    <lineage>
        <taxon>Eukaryota</taxon>
        <taxon>Metazoa</taxon>
        <taxon>Ecdysozoa</taxon>
        <taxon>Arthropoda</taxon>
        <taxon>Crustacea</taxon>
        <taxon>Branchiopoda</taxon>
        <taxon>Diplostraca</taxon>
        <taxon>Cladocera</taxon>
        <taxon>Anomopoda</taxon>
        <taxon>Daphniidae</taxon>
        <taxon>Daphnia</taxon>
        <taxon>Daphnia similis group</taxon>
    </lineage>
</organism>
<evidence type="ECO:0000256" key="1">
    <source>
        <dbReference type="ARBA" id="ARBA00004123"/>
    </source>
</evidence>
<dbReference type="NCBIfam" id="TIGR01385">
    <property type="entry name" value="TFSII"/>
    <property type="match status" value="1"/>
</dbReference>
<evidence type="ECO:0000256" key="6">
    <source>
        <dbReference type="ARBA" id="ARBA00022833"/>
    </source>
</evidence>
<evidence type="ECO:0000313" key="20">
    <source>
        <dbReference type="Proteomes" id="UP000820818"/>
    </source>
</evidence>
<dbReference type="SMART" id="SM00440">
    <property type="entry name" value="ZnF_C2C2"/>
    <property type="match status" value="1"/>
</dbReference>
<dbReference type="PANTHER" id="PTHR11477">
    <property type="entry name" value="TRANSCRIPTION FACTOR S-II ZINC FINGER DOMAIN-CONTAINING PROTEIN"/>
    <property type="match status" value="1"/>
</dbReference>
<dbReference type="Gene3D" id="1.10.472.30">
    <property type="entry name" value="Transcription elongation factor S-II, central domain"/>
    <property type="match status" value="1"/>
</dbReference>
<evidence type="ECO:0000256" key="7">
    <source>
        <dbReference type="ARBA" id="ARBA00023015"/>
    </source>
</evidence>
<evidence type="ECO:0000259" key="17">
    <source>
        <dbReference type="PROSITE" id="PS51319"/>
    </source>
</evidence>
<comment type="similarity">
    <text evidence="2 14">Belongs to the TFS-II family.</text>
</comment>
<evidence type="ECO:0000256" key="9">
    <source>
        <dbReference type="ARBA" id="ARBA00023163"/>
    </source>
</evidence>
<dbReference type="Proteomes" id="UP000820818">
    <property type="component" value="Linkage Group LG10"/>
</dbReference>
<evidence type="ECO:0000256" key="8">
    <source>
        <dbReference type="ARBA" id="ARBA00023125"/>
    </source>
</evidence>
<feature type="compositionally biased region" description="Polar residues" evidence="15">
    <location>
        <begin position="121"/>
        <end position="136"/>
    </location>
</feature>
<evidence type="ECO:0000313" key="19">
    <source>
        <dbReference type="EMBL" id="KAI9552438.1"/>
    </source>
</evidence>
<evidence type="ECO:0000256" key="3">
    <source>
        <dbReference type="ARBA" id="ARBA00022553"/>
    </source>
</evidence>
<dbReference type="GO" id="GO:0006368">
    <property type="term" value="P:transcription elongation by RNA polymerase II"/>
    <property type="evidence" value="ECO:0007669"/>
    <property type="project" value="InterPro"/>
</dbReference>